<keyword evidence="3" id="KW-1185">Reference proteome</keyword>
<comment type="caution">
    <text evidence="2">The sequence shown here is derived from an EMBL/GenBank/DDBJ whole genome shotgun (WGS) entry which is preliminary data.</text>
</comment>
<dbReference type="RefSeq" id="WP_209407238.1">
    <property type="nucleotide sequence ID" value="NZ_JAGIYQ010000016.1"/>
</dbReference>
<reference evidence="2" key="1">
    <citation type="submission" date="2021-04" db="EMBL/GenBank/DDBJ databases">
        <title>Genome seq and assembly of Bacillus sp.</title>
        <authorList>
            <person name="Chhetri G."/>
        </authorList>
    </citation>
    <scope>NUCLEOTIDE SEQUENCE</scope>
    <source>
        <strain evidence="2">RG28</strain>
    </source>
</reference>
<dbReference type="Pfam" id="PF06133">
    <property type="entry name" value="Com_YlbF"/>
    <property type="match status" value="1"/>
</dbReference>
<dbReference type="HAMAP" id="MF_01526">
    <property type="entry name" value="UPF0342"/>
    <property type="match status" value="1"/>
</dbReference>
<accession>A0A940NUA5</accession>
<comment type="similarity">
    <text evidence="1">Belongs to the UPF0342 family.</text>
</comment>
<proteinExistence type="inferred from homology"/>
<evidence type="ECO:0000313" key="2">
    <source>
        <dbReference type="EMBL" id="MBP0726896.1"/>
    </source>
</evidence>
<dbReference type="InterPro" id="IPR010368">
    <property type="entry name" value="Com_YlbF"/>
</dbReference>
<gene>
    <name evidence="2" type="ORF">J5Y03_17195</name>
</gene>
<evidence type="ECO:0000256" key="1">
    <source>
        <dbReference type="HAMAP-Rule" id="MF_01526"/>
    </source>
</evidence>
<dbReference type="InterPro" id="IPR023378">
    <property type="entry name" value="YheA/YmcA-like_dom_sf"/>
</dbReference>
<dbReference type="Proteomes" id="UP000682134">
    <property type="component" value="Unassembled WGS sequence"/>
</dbReference>
<dbReference type="EMBL" id="JAGIYQ010000016">
    <property type="protein sequence ID" value="MBP0726896.1"/>
    <property type="molecule type" value="Genomic_DNA"/>
</dbReference>
<dbReference type="SUPFAM" id="SSF158622">
    <property type="entry name" value="YheA/YmcA-like"/>
    <property type="match status" value="1"/>
</dbReference>
<sequence>MATNIYDIAYTLQNALKEQPEFQSLQALYKQVLSDPVAKPLFTEFQNFQMTLQQKMMQGQQITQQESAQAQALFTKVSQNPLIAQLMQTEQRLNTVIQDLNKIIMKPLEDLYTGINQ</sequence>
<evidence type="ECO:0000313" key="3">
    <source>
        <dbReference type="Proteomes" id="UP000682134"/>
    </source>
</evidence>
<dbReference type="AlphaFoldDB" id="A0A940NUA5"/>
<dbReference type="Gene3D" id="1.20.1500.10">
    <property type="entry name" value="YheA/YmcA-like"/>
    <property type="match status" value="1"/>
</dbReference>
<organism evidence="2 3">
    <name type="scientific">Gottfriedia endophytica</name>
    <dbReference type="NCBI Taxonomy" id="2820819"/>
    <lineage>
        <taxon>Bacteria</taxon>
        <taxon>Bacillati</taxon>
        <taxon>Bacillota</taxon>
        <taxon>Bacilli</taxon>
        <taxon>Bacillales</taxon>
        <taxon>Bacillaceae</taxon>
        <taxon>Gottfriedia</taxon>
    </lineage>
</organism>
<name>A0A940NUA5_9BACI</name>
<protein>
    <recommendedName>
        <fullName evidence="1">UPF0342 protein J5Y03_17195</fullName>
    </recommendedName>
</protein>